<dbReference type="AlphaFoldDB" id="A0AAV4XX76"/>
<evidence type="ECO:0000313" key="1">
    <source>
        <dbReference type="EMBL" id="GIY99178.1"/>
    </source>
</evidence>
<gene>
    <name evidence="1" type="primary">MSH4_1</name>
    <name evidence="1" type="ORF">CEXT_496532</name>
</gene>
<comment type="caution">
    <text evidence="1">The sequence shown here is derived from an EMBL/GenBank/DDBJ whole genome shotgun (WGS) entry which is preliminary data.</text>
</comment>
<proteinExistence type="predicted"/>
<sequence length="204" mass="23694">MKPKVCSTFKSYVLLSTKLLKLNSLAPICYWKICGYRTFVVIMRSDSKRGKCSQLRAKNSKCNLYEAYIRISKAIMQLFPHHAAMLYFKHIIKFFSDDRFIKLQEKISLVIHTDARWQKGVLNMHMQKCFAVKISCKLLPAGKELPPIFLKVNKCKNFITCTTEDVIKLNDRIQESLNEIYLMSDLYFLLSLAHVCTLSDHGKN</sequence>
<name>A0AAV4XX76_CAEEX</name>
<protein>
    <submittedName>
        <fullName evidence="1">MutS 4</fullName>
    </submittedName>
</protein>
<organism evidence="1 2">
    <name type="scientific">Caerostris extrusa</name>
    <name type="common">Bark spider</name>
    <name type="synonym">Caerostris bankana</name>
    <dbReference type="NCBI Taxonomy" id="172846"/>
    <lineage>
        <taxon>Eukaryota</taxon>
        <taxon>Metazoa</taxon>
        <taxon>Ecdysozoa</taxon>
        <taxon>Arthropoda</taxon>
        <taxon>Chelicerata</taxon>
        <taxon>Arachnida</taxon>
        <taxon>Araneae</taxon>
        <taxon>Araneomorphae</taxon>
        <taxon>Entelegynae</taxon>
        <taxon>Araneoidea</taxon>
        <taxon>Araneidae</taxon>
        <taxon>Caerostris</taxon>
    </lineage>
</organism>
<reference evidence="1 2" key="1">
    <citation type="submission" date="2021-06" db="EMBL/GenBank/DDBJ databases">
        <title>Caerostris extrusa draft genome.</title>
        <authorList>
            <person name="Kono N."/>
            <person name="Arakawa K."/>
        </authorList>
    </citation>
    <scope>NUCLEOTIDE SEQUENCE [LARGE SCALE GENOMIC DNA]</scope>
</reference>
<accession>A0AAV4XX76</accession>
<evidence type="ECO:0000313" key="2">
    <source>
        <dbReference type="Proteomes" id="UP001054945"/>
    </source>
</evidence>
<dbReference type="Proteomes" id="UP001054945">
    <property type="component" value="Unassembled WGS sequence"/>
</dbReference>
<dbReference type="EMBL" id="BPLR01018391">
    <property type="protein sequence ID" value="GIY99178.1"/>
    <property type="molecule type" value="Genomic_DNA"/>
</dbReference>
<keyword evidence="2" id="KW-1185">Reference proteome</keyword>